<dbReference type="Proteomes" id="UP001054945">
    <property type="component" value="Unassembled WGS sequence"/>
</dbReference>
<accession>A0AAV4NHG3</accession>
<evidence type="ECO:0000313" key="1">
    <source>
        <dbReference type="EMBL" id="GIX84242.1"/>
    </source>
</evidence>
<name>A0AAV4NHG3_CAEEX</name>
<gene>
    <name evidence="1" type="ORF">CEXT_601901</name>
</gene>
<evidence type="ECO:0000313" key="2">
    <source>
        <dbReference type="Proteomes" id="UP001054945"/>
    </source>
</evidence>
<dbReference type="EMBL" id="BPLR01003413">
    <property type="protein sequence ID" value="GIX84242.1"/>
    <property type="molecule type" value="Genomic_DNA"/>
</dbReference>
<protein>
    <submittedName>
        <fullName evidence="1">Uncharacterized protein</fullName>
    </submittedName>
</protein>
<dbReference type="AlphaFoldDB" id="A0AAV4NHG3"/>
<reference evidence="1 2" key="1">
    <citation type="submission" date="2021-06" db="EMBL/GenBank/DDBJ databases">
        <title>Caerostris extrusa draft genome.</title>
        <authorList>
            <person name="Kono N."/>
            <person name="Arakawa K."/>
        </authorList>
    </citation>
    <scope>NUCLEOTIDE SEQUENCE [LARGE SCALE GENOMIC DNA]</scope>
</reference>
<organism evidence="1 2">
    <name type="scientific">Caerostris extrusa</name>
    <name type="common">Bark spider</name>
    <name type="synonym">Caerostris bankana</name>
    <dbReference type="NCBI Taxonomy" id="172846"/>
    <lineage>
        <taxon>Eukaryota</taxon>
        <taxon>Metazoa</taxon>
        <taxon>Ecdysozoa</taxon>
        <taxon>Arthropoda</taxon>
        <taxon>Chelicerata</taxon>
        <taxon>Arachnida</taxon>
        <taxon>Araneae</taxon>
        <taxon>Araneomorphae</taxon>
        <taxon>Entelegynae</taxon>
        <taxon>Araneoidea</taxon>
        <taxon>Araneidae</taxon>
        <taxon>Caerostris</taxon>
    </lineage>
</organism>
<proteinExistence type="predicted"/>
<sequence length="100" mass="11213">MGEEGRAAAPPFFFLFSCKDFLARREKKFTARMRVSCTSSFSLSLSLGTGWGKITRSSVQRKKRTGSGTRSNFWESLIYGLSLSQTFDCQVQDGLLRQIG</sequence>
<dbReference type="PROSITE" id="PS51257">
    <property type="entry name" value="PROKAR_LIPOPROTEIN"/>
    <property type="match status" value="1"/>
</dbReference>
<comment type="caution">
    <text evidence="1">The sequence shown here is derived from an EMBL/GenBank/DDBJ whole genome shotgun (WGS) entry which is preliminary data.</text>
</comment>
<keyword evidence="2" id="KW-1185">Reference proteome</keyword>